<dbReference type="Proteomes" id="UP000008064">
    <property type="component" value="Unassembled WGS sequence"/>
</dbReference>
<proteinExistence type="predicted"/>
<sequence length="1101" mass="122287">MTTSEGEAIQEPFLCSLGHAIQWYDILQVKVERQVEVAVQHCCDLVVATQEPPTFPFSPMSSSTSTPTPLSPTALPPTITPTISQPLTRGHCASILVQYCPACFGGNSFVRLLDEGGNIHTATNGDCLQFYEPAYFLQKLIIESTRVVKALVPGEAIDHCQSLYQATDGKKKKAVAIAMDSFDNTGVTRSIIEKDSASEKTLEALGSLECGHKCLMNKVDVLCASINAHDKFPELNGIDLEFVCIKLHQQTWQAISKRQPALMTAFQKFNMYCKHLHTLYDLSWAIPLPTPLPTKLNDLQNDQTLIEDVWISPSVSEIPPWLEDPDVGYGICAVLKWDRCKEEQCRLGMEADNICRWFGQELAAIELALCMPAYSTFKLALQQQCNYLHHLQKRLEGPLASQARYDSQASEAIRLAATLLGGSVPATYHWIIPDLPPDDGDGDLLDLTDNKVLLEPEQVTLGDIITEASTGDVDDEENEEAIVGNAEMVWEIPEKASNDALWRNMSWTSCWDKDIWIIPIHRPHPVGHWVLCIAHFSTKELHLFDSFADKKGWKADVKDIMMLIMRLHGLASRHCEACQMDTQGWVAKLVVVVGALQGFMEQIGVGEGFSSETTDLQASALQSTKGYSSVPSGSTLVYHAPLLILSEMHSLHDDVSSADGDFIVAQAGGGHNIREDTSDQPQTSKPNKKHQYIVIPGLVGDGVPSLHNLCTYKSRQHTQPPLPLSAQPSLQPLQYAAVASKVSPEPEHAHEPHRNPPPVNYPSLMYHPALYQSLVPKLAGSNGVNNTAPQDDIAIPAIPYMCVIPPTPAKGIETAQESDLPNETQVANELFPPMEDIEQTPPLSITQVALGRQSDETNATLHQGIPELQITNLWNISHLCKINTQNFWNIYGQYFAVHQEREKMRSSSEDQVTGNPSVVICKECYMRFKKAYPDTWQEILKAFEEAAACSEIPQTIAQHLQDFNKFKSKLVQLVEALANTHDFEVVMMMAGSVVNQDASLTFVHTTPDAENFFQDQCQANNNQIMGNFKAHVDAHTFNICRGSWSQIWMFLLGEEQSSTAKPKGISDLALSEHCKLAAILRDQGPQQLLFKPVPKLWREYY</sequence>
<dbReference type="HOGENOM" id="CLU_283160_0_0_1"/>
<dbReference type="Gene3D" id="3.40.395.10">
    <property type="entry name" value="Adenoviral Proteinase, Chain A"/>
    <property type="match status" value="1"/>
</dbReference>
<dbReference type="GeneID" id="18812516"/>
<dbReference type="KEGG" id="sla:SERLADRAFT_404853"/>
<protein>
    <recommendedName>
        <fullName evidence="2">Ubiquitin-like protease family profile domain-containing protein</fullName>
    </recommendedName>
</protein>
<accession>F8NFM8</accession>
<name>F8NFM8_SERL9</name>
<dbReference type="SUPFAM" id="SSF54001">
    <property type="entry name" value="Cysteine proteinases"/>
    <property type="match status" value="1"/>
</dbReference>
<dbReference type="AlphaFoldDB" id="F8NFM8"/>
<dbReference type="RefSeq" id="XP_007312752.1">
    <property type="nucleotide sequence ID" value="XM_007312690.1"/>
</dbReference>
<organism>
    <name type="scientific">Serpula lacrymans var. lacrymans (strain S7.9)</name>
    <name type="common">Dry rot fungus</name>
    <dbReference type="NCBI Taxonomy" id="578457"/>
    <lineage>
        <taxon>Eukaryota</taxon>
        <taxon>Fungi</taxon>
        <taxon>Dikarya</taxon>
        <taxon>Basidiomycota</taxon>
        <taxon>Agaricomycotina</taxon>
        <taxon>Agaricomycetes</taxon>
        <taxon>Agaricomycetidae</taxon>
        <taxon>Boletales</taxon>
        <taxon>Coniophorineae</taxon>
        <taxon>Serpulaceae</taxon>
        <taxon>Serpula</taxon>
    </lineage>
</organism>
<evidence type="ECO:0008006" key="2">
    <source>
        <dbReference type="Google" id="ProtNLM"/>
    </source>
</evidence>
<dbReference type="EMBL" id="GL945428">
    <property type="protein sequence ID" value="EGO30868.1"/>
    <property type="molecule type" value="Genomic_DNA"/>
</dbReference>
<reference evidence="1" key="1">
    <citation type="submission" date="2011-04" db="EMBL/GenBank/DDBJ databases">
        <title>Evolution of plant cell wall degrading machinery underlies the functional diversity of forest fungi.</title>
        <authorList>
            <consortium name="US DOE Joint Genome Institute (JGI-PGF)"/>
            <person name="Eastwood D.C."/>
            <person name="Floudas D."/>
            <person name="Binder M."/>
            <person name="Majcherczyk A."/>
            <person name="Schneider P."/>
            <person name="Aerts A."/>
            <person name="Asiegbu F.O."/>
            <person name="Baker S.E."/>
            <person name="Barry K."/>
            <person name="Bendiksby M."/>
            <person name="Blumentritt M."/>
            <person name="Coutinho P.M."/>
            <person name="Cullen D."/>
            <person name="Cullen D."/>
            <person name="Gathman A."/>
            <person name="Goodell B."/>
            <person name="Henrissat B."/>
            <person name="Ihrmark K."/>
            <person name="Kauserud H."/>
            <person name="Kohler A."/>
            <person name="LaButti K."/>
            <person name="Lapidus A."/>
            <person name="Lavin J.L."/>
            <person name="Lee Y.-H."/>
            <person name="Lindquist E."/>
            <person name="Lilly W."/>
            <person name="Lucas S."/>
            <person name="Morin E."/>
            <person name="Murat C."/>
            <person name="Oguiza J.A."/>
            <person name="Park J."/>
            <person name="Pisabarro A.G."/>
            <person name="Riley R."/>
            <person name="Rosling A."/>
            <person name="Salamov A."/>
            <person name="Schmidt O."/>
            <person name="Schmutz J."/>
            <person name="Skrede I."/>
            <person name="Stenlid J."/>
            <person name="Wiebenga A."/>
            <person name="Xie X."/>
            <person name="Kues U."/>
            <person name="Hibbett D.S."/>
            <person name="Hoffmeister D."/>
            <person name="Hogberg N."/>
            <person name="Martin F."/>
            <person name="Grigoriev I.V."/>
            <person name="Watkinson S.C."/>
        </authorList>
    </citation>
    <scope>NUCLEOTIDE SEQUENCE</scope>
    <source>
        <strain evidence="1">S7.9</strain>
    </source>
</reference>
<evidence type="ECO:0000313" key="1">
    <source>
        <dbReference type="EMBL" id="EGO30868.1"/>
    </source>
</evidence>
<dbReference type="InterPro" id="IPR038765">
    <property type="entry name" value="Papain-like_cys_pep_sf"/>
</dbReference>
<gene>
    <name evidence="1" type="ORF">SERLADRAFT_404853</name>
</gene>
<dbReference type="OrthoDB" id="3364670at2759"/>